<dbReference type="Proteomes" id="UP000629468">
    <property type="component" value="Unassembled WGS sequence"/>
</dbReference>
<protein>
    <submittedName>
        <fullName evidence="1">Uncharacterized protein</fullName>
    </submittedName>
</protein>
<sequence>MRDVLYEFSLNPQLQWPLEQDLWILANASGGLFVYADTVIKYVGDRTFGNPTSQLNDVLKVIDAHPLPNVSRDEHPMARLDALYAQILSKVPGRIMVNTRRILLGLILNPGKEFRRPDDLDYNFLVFCNWLGMTCDDAYAAIRHLLSVLDAPPRNEADRRMLGSFHKSFIDYISDFTRSGFSYDIEHEAYQLGVECTLRILGPIPGGIDVGDTNLFIRGPVSTQVGFLKPGSGTGANIWLSWPFGEETNWPNHMMRLELYRLAVATAVEGIRKGEPAFCTEFCIRLVTSQFDCYIMHHFPYRELQNVVFERSRRHEFIKHGILNQLPVKLFHFNDIAHQTPARLQFRRPTASATNPSDPWNPSCEHYREGSWGEGKHEDWATEFHMDSLPLLSACDFCRKRLEQHFDTLKSRSPDHLVSILFTSTSGSFAEFQFIDPDDGVSEWTYWFVYYIKEEDCRNL</sequence>
<proteinExistence type="predicted"/>
<comment type="caution">
    <text evidence="1">The sequence shown here is derived from an EMBL/GenBank/DDBJ whole genome shotgun (WGS) entry which is preliminary data.</text>
</comment>
<gene>
    <name evidence="1" type="ORF">Agabi119p4_9998</name>
</gene>
<evidence type="ECO:0000313" key="2">
    <source>
        <dbReference type="Proteomes" id="UP000629468"/>
    </source>
</evidence>
<reference evidence="1 2" key="1">
    <citation type="journal article" name="Sci. Rep.">
        <title>Telomere-to-telomere assembled and centromere annotated genomes of the two main subspecies of the button mushroom Agaricus bisporus reveal especially polymorphic chromosome ends.</title>
        <authorList>
            <person name="Sonnenberg A.S.M."/>
            <person name="Sedaghat-Telgerd N."/>
            <person name="Lavrijssen B."/>
            <person name="Ohm R.A."/>
            <person name="Hendrickx P.M."/>
            <person name="Scholtmeijer K."/>
            <person name="Baars J.J.P."/>
            <person name="van Peer A."/>
        </authorList>
    </citation>
    <scope>NUCLEOTIDE SEQUENCE [LARGE SCALE GENOMIC DNA]</scope>
    <source>
        <strain evidence="1 2">H119_p4</strain>
    </source>
</reference>
<name>A0A8H7C4V9_AGABI</name>
<accession>A0A8H7C4V9</accession>
<dbReference type="EMBL" id="JABXXO010000013">
    <property type="protein sequence ID" value="KAF7762006.1"/>
    <property type="molecule type" value="Genomic_DNA"/>
</dbReference>
<evidence type="ECO:0000313" key="1">
    <source>
        <dbReference type="EMBL" id="KAF7762006.1"/>
    </source>
</evidence>
<dbReference type="AlphaFoldDB" id="A0A8H7C4V9"/>
<organism evidence="1 2">
    <name type="scientific">Agaricus bisporus var. burnettii</name>
    <dbReference type="NCBI Taxonomy" id="192524"/>
    <lineage>
        <taxon>Eukaryota</taxon>
        <taxon>Fungi</taxon>
        <taxon>Dikarya</taxon>
        <taxon>Basidiomycota</taxon>
        <taxon>Agaricomycotina</taxon>
        <taxon>Agaricomycetes</taxon>
        <taxon>Agaricomycetidae</taxon>
        <taxon>Agaricales</taxon>
        <taxon>Agaricineae</taxon>
        <taxon>Agaricaceae</taxon>
        <taxon>Agaricus</taxon>
    </lineage>
</organism>